<evidence type="ECO:0000313" key="5">
    <source>
        <dbReference type="Proteomes" id="UP001156691"/>
    </source>
</evidence>
<dbReference type="Pfam" id="PF00583">
    <property type="entry name" value="Acetyltransf_1"/>
    <property type="match status" value="1"/>
</dbReference>
<evidence type="ECO:0000259" key="3">
    <source>
        <dbReference type="PROSITE" id="PS51186"/>
    </source>
</evidence>
<dbReference type="PANTHER" id="PTHR43420">
    <property type="entry name" value="ACETYLTRANSFERASE"/>
    <property type="match status" value="1"/>
</dbReference>
<dbReference type="RefSeq" id="WP_379993980.1">
    <property type="nucleotide sequence ID" value="NZ_JBHLYO010000004.1"/>
</dbReference>
<evidence type="ECO:0000256" key="2">
    <source>
        <dbReference type="ARBA" id="ARBA00023315"/>
    </source>
</evidence>
<keyword evidence="5" id="KW-1185">Reference proteome</keyword>
<protein>
    <submittedName>
        <fullName evidence="4">Acetyltransferase</fullName>
    </submittedName>
</protein>
<organism evidence="4 5">
    <name type="scientific">Devosia nitrariae</name>
    <dbReference type="NCBI Taxonomy" id="2071872"/>
    <lineage>
        <taxon>Bacteria</taxon>
        <taxon>Pseudomonadati</taxon>
        <taxon>Pseudomonadota</taxon>
        <taxon>Alphaproteobacteria</taxon>
        <taxon>Hyphomicrobiales</taxon>
        <taxon>Devosiaceae</taxon>
        <taxon>Devosia</taxon>
    </lineage>
</organism>
<dbReference type="Proteomes" id="UP001156691">
    <property type="component" value="Unassembled WGS sequence"/>
</dbReference>
<dbReference type="SUPFAM" id="SSF55729">
    <property type="entry name" value="Acyl-CoA N-acyltransferases (Nat)"/>
    <property type="match status" value="1"/>
</dbReference>
<feature type="domain" description="N-acetyltransferase" evidence="3">
    <location>
        <begin position="118"/>
        <end position="251"/>
    </location>
</feature>
<dbReference type="PROSITE" id="PS51186">
    <property type="entry name" value="GNAT"/>
    <property type="match status" value="1"/>
</dbReference>
<gene>
    <name evidence="4" type="ORF">GCM10010862_13720</name>
</gene>
<proteinExistence type="predicted"/>
<comment type="caution">
    <text evidence="4">The sequence shown here is derived from an EMBL/GenBank/DDBJ whole genome shotgun (WGS) entry which is preliminary data.</text>
</comment>
<keyword evidence="1" id="KW-0808">Transferase</keyword>
<dbReference type="InterPro" id="IPR050680">
    <property type="entry name" value="YpeA/RimI_acetyltransf"/>
</dbReference>
<reference evidence="5" key="1">
    <citation type="journal article" date="2019" name="Int. J. Syst. Evol. Microbiol.">
        <title>The Global Catalogue of Microorganisms (GCM) 10K type strain sequencing project: providing services to taxonomists for standard genome sequencing and annotation.</title>
        <authorList>
            <consortium name="The Broad Institute Genomics Platform"/>
            <consortium name="The Broad Institute Genome Sequencing Center for Infectious Disease"/>
            <person name="Wu L."/>
            <person name="Ma J."/>
        </authorList>
    </citation>
    <scope>NUCLEOTIDE SEQUENCE [LARGE SCALE GENOMIC DNA]</scope>
    <source>
        <strain evidence="5">NBRC 112416</strain>
    </source>
</reference>
<dbReference type="InterPro" id="IPR016181">
    <property type="entry name" value="Acyl_CoA_acyltransferase"/>
</dbReference>
<sequence length="251" mass="27508">MPDLSTVLAIETAYLAAWPALETIEQQSWKARFSRGYTKRANSIHAFDPADEADAGSRLAELAEAYRARNLRPTFRVNPLTGPAITAELDAQGWDVYEPSLVLFMPEPGKLRAVAAVSQTLPPTDQAWAEAQARMADYSQETQDVFALVRARLPEKAAGILVYDEAQQPVGAALSMIADGIAVYNNVVVDAAARGKGYGRALMHAALNWAVQNGAHRHAIQVLANNERAVPLYKSLGFEEIYGYHYRRAPL</sequence>
<evidence type="ECO:0000313" key="4">
    <source>
        <dbReference type="EMBL" id="GLQ54113.1"/>
    </source>
</evidence>
<keyword evidence="2" id="KW-0012">Acyltransferase</keyword>
<name>A0ABQ5W2Z4_9HYPH</name>
<dbReference type="CDD" id="cd04301">
    <property type="entry name" value="NAT_SF"/>
    <property type="match status" value="1"/>
</dbReference>
<accession>A0ABQ5W2Z4</accession>
<dbReference type="EMBL" id="BSNS01000007">
    <property type="protein sequence ID" value="GLQ54113.1"/>
    <property type="molecule type" value="Genomic_DNA"/>
</dbReference>
<dbReference type="InterPro" id="IPR000182">
    <property type="entry name" value="GNAT_dom"/>
</dbReference>
<dbReference type="Gene3D" id="3.40.630.30">
    <property type="match status" value="1"/>
</dbReference>
<evidence type="ECO:0000256" key="1">
    <source>
        <dbReference type="ARBA" id="ARBA00022679"/>
    </source>
</evidence>